<dbReference type="GO" id="GO:0005952">
    <property type="term" value="C:cAMP-dependent protein kinase complex"/>
    <property type="evidence" value="ECO:0007669"/>
    <property type="project" value="InterPro"/>
</dbReference>
<evidence type="ECO:0000313" key="4">
    <source>
        <dbReference type="Proteomes" id="UP000031737"/>
    </source>
</evidence>
<dbReference type="Proteomes" id="UP000031737">
    <property type="component" value="Unassembled WGS sequence"/>
</dbReference>
<dbReference type="InterPro" id="IPR050503">
    <property type="entry name" value="cAMP-dep_PK_reg_su-like"/>
</dbReference>
<dbReference type="GO" id="GO:0004862">
    <property type="term" value="F:cAMP-dependent protein kinase inhibitor activity"/>
    <property type="evidence" value="ECO:0007669"/>
    <property type="project" value="TreeGrafter"/>
</dbReference>
<gene>
    <name evidence="3" type="ORF">TRSC58_02424</name>
</gene>
<dbReference type="OrthoDB" id="244491at2759"/>
<dbReference type="PANTHER" id="PTHR11635:SF152">
    <property type="entry name" value="CAMP-DEPENDENT PROTEIN KINASE TYPE I REGULATORY SUBUNIT-RELATED"/>
    <property type="match status" value="1"/>
</dbReference>
<dbReference type="CDD" id="cd00038">
    <property type="entry name" value="CAP_ED"/>
    <property type="match status" value="2"/>
</dbReference>
<accession>A0A061J6S4</accession>
<feature type="region of interest" description="Disordered" evidence="1">
    <location>
        <begin position="106"/>
        <end position="138"/>
    </location>
</feature>
<dbReference type="Gene3D" id="2.60.120.10">
    <property type="entry name" value="Jelly Rolls"/>
    <property type="match status" value="2"/>
</dbReference>
<dbReference type="InterPro" id="IPR018490">
    <property type="entry name" value="cNMP-bd_dom_sf"/>
</dbReference>
<feature type="domain" description="Cyclic nucleotide-binding" evidence="2">
    <location>
        <begin position="353"/>
        <end position="454"/>
    </location>
</feature>
<dbReference type="SMART" id="SM00100">
    <property type="entry name" value="cNMP"/>
    <property type="match status" value="2"/>
</dbReference>
<feature type="compositionally biased region" description="Polar residues" evidence="1">
    <location>
        <begin position="107"/>
        <end position="122"/>
    </location>
</feature>
<dbReference type="PROSITE" id="PS50042">
    <property type="entry name" value="CNMP_BINDING_3"/>
    <property type="match status" value="2"/>
</dbReference>
<dbReference type="VEuPathDB" id="TriTrypDB:TRSC58_02424"/>
<dbReference type="EMBL" id="AUPL01002424">
    <property type="protein sequence ID" value="ESL09851.1"/>
    <property type="molecule type" value="Genomic_DNA"/>
</dbReference>
<dbReference type="GO" id="GO:0016301">
    <property type="term" value="F:kinase activity"/>
    <property type="evidence" value="ECO:0007669"/>
    <property type="project" value="UniProtKB-KW"/>
</dbReference>
<comment type="caution">
    <text evidence="3">The sequence shown here is derived from an EMBL/GenBank/DDBJ whole genome shotgun (WGS) entry which is preliminary data.</text>
</comment>
<keyword evidence="4" id="KW-1185">Reference proteome</keyword>
<dbReference type="GO" id="GO:0030552">
    <property type="term" value="F:cAMP binding"/>
    <property type="evidence" value="ECO:0007669"/>
    <property type="project" value="TreeGrafter"/>
</dbReference>
<dbReference type="GO" id="GO:0005829">
    <property type="term" value="C:cytosol"/>
    <property type="evidence" value="ECO:0007669"/>
    <property type="project" value="TreeGrafter"/>
</dbReference>
<dbReference type="GO" id="GO:0034236">
    <property type="term" value="F:protein kinase A catalytic subunit binding"/>
    <property type="evidence" value="ECO:0007669"/>
    <property type="project" value="TreeGrafter"/>
</dbReference>
<dbReference type="Pfam" id="PF00027">
    <property type="entry name" value="cNMP_binding"/>
    <property type="match status" value="2"/>
</dbReference>
<protein>
    <submittedName>
        <fullName evidence="3">Protein kinase</fullName>
    </submittedName>
</protein>
<dbReference type="PANTHER" id="PTHR11635">
    <property type="entry name" value="CAMP-DEPENDENT PROTEIN KINASE REGULATORY CHAIN"/>
    <property type="match status" value="1"/>
</dbReference>
<evidence type="ECO:0000313" key="3">
    <source>
        <dbReference type="EMBL" id="ESL09851.1"/>
    </source>
</evidence>
<reference evidence="3 4" key="1">
    <citation type="submission" date="2013-07" db="EMBL/GenBank/DDBJ databases">
        <authorList>
            <person name="Stoco P.H."/>
            <person name="Wagner G."/>
            <person name="Gerber A."/>
            <person name="Zaha A."/>
            <person name="Thompson C."/>
            <person name="Bartholomeu D.C."/>
            <person name="Luckemeyer D.D."/>
            <person name="Bahia D."/>
            <person name="Loreto E."/>
            <person name="Prestes E.B."/>
            <person name="Lima F.M."/>
            <person name="Rodrigues-Luiz G."/>
            <person name="Vallejo G.A."/>
            <person name="Filho J.F."/>
            <person name="Monteiro K.M."/>
            <person name="Tyler K.M."/>
            <person name="de Almeida L.G."/>
            <person name="Ortiz M.F."/>
            <person name="Siervo M.A."/>
            <person name="de Moraes M.H."/>
            <person name="Cunha O.L."/>
            <person name="Mendonca-Neto R."/>
            <person name="Silva R."/>
            <person name="Teixeira S.M."/>
            <person name="Murta S.M."/>
            <person name="Sincero T.C."/>
            <person name="Mendes T.A."/>
            <person name="Urmenyi T.P."/>
            <person name="Silva V.G."/>
            <person name="da Rocha W.D."/>
            <person name="Andersson B."/>
            <person name="Romanha A.J."/>
            <person name="Steindel M."/>
            <person name="de Vasconcelos A.T."/>
            <person name="Grisard E.C."/>
        </authorList>
    </citation>
    <scope>NUCLEOTIDE SEQUENCE [LARGE SCALE GENOMIC DNA]</scope>
    <source>
        <strain evidence="3 4">SC58</strain>
    </source>
</reference>
<dbReference type="InterPro" id="IPR000595">
    <property type="entry name" value="cNMP-bd_dom"/>
</dbReference>
<evidence type="ECO:0000259" key="2">
    <source>
        <dbReference type="PROSITE" id="PS50042"/>
    </source>
</evidence>
<name>A0A061J6S4_TRYRA</name>
<dbReference type="SUPFAM" id="SSF51206">
    <property type="entry name" value="cAMP-binding domain-like"/>
    <property type="match status" value="2"/>
</dbReference>
<keyword evidence="3" id="KW-0808">Transferase</keyword>
<dbReference type="InterPro" id="IPR014710">
    <property type="entry name" value="RmlC-like_jellyroll"/>
</dbReference>
<keyword evidence="3" id="KW-0418">Kinase</keyword>
<evidence type="ECO:0000256" key="1">
    <source>
        <dbReference type="SAM" id="MobiDB-lite"/>
    </source>
</evidence>
<dbReference type="AlphaFoldDB" id="A0A061J6S4"/>
<sequence length="454" mass="49952">MWRASLHSSDAMGSESEPSLPEFDAIIATPQRTIEGLRRHIRCLVGAVNKESTLVAVIQFLEAERQGLSDPSTTAEIRSGENNIPSSASSAVAKLSLNCESHPHSVNGFTTTPANSKFNSVNPAERPDATAATARRGRRAAAENVDIAANRVEEDEMEGAITKTAAPEGPFSSSPQPSSLICGRESQVSHGRRAAVSAESLPLNAIQGYRPPVVPKSPEEECVARAGVMACHLFSNMDIKDQTVIVHALRRETFPAGTDILKQDGPSVEKLFLLTRGSCDVIKNGKVVHTLLEGSTFGEMEMMYNLPTCVATVRSVTNCVLYTLDQFTYQHIVLAVSLHKRTKYEALLRNVKFLSTFSNYDRMQIAEAIVTKTYCQDDYIIRFGEAGRWLHLIVEGEVAVVGRDRGKKREILRLYEGDVIGELEFLFNELAVADVIATSRRVTTAQIKRKHFEF</sequence>
<feature type="domain" description="Cyclic nucleotide-binding" evidence="2">
    <location>
        <begin position="233"/>
        <end position="350"/>
    </location>
</feature>
<organism evidence="3 4">
    <name type="scientific">Trypanosoma rangeli SC58</name>
    <dbReference type="NCBI Taxonomy" id="429131"/>
    <lineage>
        <taxon>Eukaryota</taxon>
        <taxon>Discoba</taxon>
        <taxon>Euglenozoa</taxon>
        <taxon>Kinetoplastea</taxon>
        <taxon>Metakinetoplastina</taxon>
        <taxon>Trypanosomatida</taxon>
        <taxon>Trypanosomatidae</taxon>
        <taxon>Trypanosoma</taxon>
        <taxon>Herpetosoma</taxon>
    </lineage>
</organism>
<proteinExistence type="predicted"/>